<protein>
    <submittedName>
        <fullName evidence="5">Flagellar basal-body rod protein flgB, putative</fullName>
    </submittedName>
</protein>
<dbReference type="AlphaFoldDB" id="B9TKX2"/>
<dbReference type="STRING" id="3988.B9TKX2"/>
<dbReference type="EMBL" id="EQ985832">
    <property type="protein sequence ID" value="EEF23492.1"/>
    <property type="molecule type" value="Genomic_DNA"/>
</dbReference>
<dbReference type="Proteomes" id="UP000008311">
    <property type="component" value="Unassembled WGS sequence"/>
</dbReference>
<dbReference type="InterPro" id="IPR001444">
    <property type="entry name" value="Flag_bb_rod_N"/>
</dbReference>
<sequence>MAVFADMGASLLVVFNDAELNFHQAALRVRNQRQELLASNIANADTPQYKARDIDFQSAMQSALQQSAGVGPATQPASEMQQTNNAHMNGNAGNDYPGSGDVLFRSLRQGSVDGNTVDMDVERNAYVDNGIRYEASLTMMTDKIKEVMAAINGQDK</sequence>
<keyword evidence="5" id="KW-0969">Cilium</keyword>
<organism evidence="5 6">
    <name type="scientific">Ricinus communis</name>
    <name type="common">Castor bean</name>
    <dbReference type="NCBI Taxonomy" id="3988"/>
    <lineage>
        <taxon>Eukaryota</taxon>
        <taxon>Viridiplantae</taxon>
        <taxon>Streptophyta</taxon>
        <taxon>Embryophyta</taxon>
        <taxon>Tracheophyta</taxon>
        <taxon>Spermatophyta</taxon>
        <taxon>Magnoliopsida</taxon>
        <taxon>eudicotyledons</taxon>
        <taxon>Gunneridae</taxon>
        <taxon>Pentapetalae</taxon>
        <taxon>rosids</taxon>
        <taxon>fabids</taxon>
        <taxon>Malpighiales</taxon>
        <taxon>Euphorbiaceae</taxon>
        <taxon>Acalyphoideae</taxon>
        <taxon>Acalypheae</taxon>
        <taxon>Ricinus</taxon>
    </lineage>
</organism>
<evidence type="ECO:0000259" key="4">
    <source>
        <dbReference type="Pfam" id="PF00460"/>
    </source>
</evidence>
<comment type="subcellular location">
    <subcellularLocation>
        <location evidence="1">Bacterial flagellum basal body</location>
    </subcellularLocation>
</comment>
<reference evidence="6" key="1">
    <citation type="journal article" date="2010" name="Nat. Biotechnol.">
        <title>Draft genome sequence of the oilseed species Ricinus communis.</title>
        <authorList>
            <person name="Chan A.P."/>
            <person name="Crabtree J."/>
            <person name="Zhao Q."/>
            <person name="Lorenzi H."/>
            <person name="Orvis J."/>
            <person name="Puiu D."/>
            <person name="Melake-Berhan A."/>
            <person name="Jones K.M."/>
            <person name="Redman J."/>
            <person name="Chen G."/>
            <person name="Cahoon E.B."/>
            <person name="Gedil M."/>
            <person name="Stanke M."/>
            <person name="Haas B.J."/>
            <person name="Wortman J.R."/>
            <person name="Fraser-Liggett C.M."/>
            <person name="Ravel J."/>
            <person name="Rabinowicz P.D."/>
        </authorList>
    </citation>
    <scope>NUCLEOTIDE SEQUENCE [LARGE SCALE GENOMIC DNA]</scope>
    <source>
        <strain evidence="6">cv. Hale</strain>
    </source>
</reference>
<evidence type="ECO:0000256" key="3">
    <source>
        <dbReference type="ARBA" id="ARBA00023143"/>
    </source>
</evidence>
<keyword evidence="6" id="KW-1185">Reference proteome</keyword>
<comment type="similarity">
    <text evidence="2">Belongs to the flagella basal body rod proteins family.</text>
</comment>
<keyword evidence="3" id="KW-0975">Bacterial flagellum</keyword>
<dbReference type="eggNOG" id="ENOG502S8QZ">
    <property type="taxonomic scope" value="Eukaryota"/>
</dbReference>
<feature type="domain" description="Flagellar basal body rod protein N-terminal" evidence="4">
    <location>
        <begin position="20"/>
        <end position="50"/>
    </location>
</feature>
<name>B9TKX2_RICCO</name>
<gene>
    <name evidence="5" type="ORF">RCOM_2032010</name>
</gene>
<accession>B9TKX2</accession>
<dbReference type="PANTHER" id="PTHR30435:SF12">
    <property type="entry name" value="FLAGELLAR BASAL BODY ROD PROTEIN FLGB"/>
    <property type="match status" value="1"/>
</dbReference>
<dbReference type="PIRSF" id="PIRSF002889">
    <property type="entry name" value="Rod_FlgB"/>
    <property type="match status" value="1"/>
</dbReference>
<evidence type="ECO:0000256" key="2">
    <source>
        <dbReference type="ARBA" id="ARBA00009677"/>
    </source>
</evidence>
<dbReference type="PANTHER" id="PTHR30435">
    <property type="entry name" value="FLAGELLAR PROTEIN"/>
    <property type="match status" value="1"/>
</dbReference>
<evidence type="ECO:0000313" key="6">
    <source>
        <dbReference type="Proteomes" id="UP000008311"/>
    </source>
</evidence>
<dbReference type="InParanoid" id="B9TKX2"/>
<dbReference type="Pfam" id="PF00460">
    <property type="entry name" value="Flg_bb_rod"/>
    <property type="match status" value="1"/>
</dbReference>
<evidence type="ECO:0000256" key="1">
    <source>
        <dbReference type="ARBA" id="ARBA00004117"/>
    </source>
</evidence>
<keyword evidence="5" id="KW-0282">Flagellum</keyword>
<dbReference type="InterPro" id="IPR006300">
    <property type="entry name" value="FlgB"/>
</dbReference>
<keyword evidence="5" id="KW-0966">Cell projection</keyword>
<evidence type="ECO:0000313" key="5">
    <source>
        <dbReference type="EMBL" id="EEF23492.1"/>
    </source>
</evidence>
<dbReference type="NCBIfam" id="TIGR01396">
    <property type="entry name" value="FlgB"/>
    <property type="match status" value="1"/>
</dbReference>
<proteinExistence type="inferred from homology"/>